<dbReference type="SUPFAM" id="SSF90002">
    <property type="entry name" value="Hypothetical protein YjiA, C-terminal domain"/>
    <property type="match status" value="1"/>
</dbReference>
<dbReference type="SUPFAM" id="SSF52540">
    <property type="entry name" value="P-loop containing nucleoside triphosphate hydrolases"/>
    <property type="match status" value="1"/>
</dbReference>
<reference evidence="4" key="1">
    <citation type="journal article" date="2019" name="Int. J. Syst. Evol. Microbiol.">
        <title>The Global Catalogue of Microorganisms (GCM) 10K type strain sequencing project: providing services to taxonomists for standard genome sequencing and annotation.</title>
        <authorList>
            <consortium name="The Broad Institute Genomics Platform"/>
            <consortium name="The Broad Institute Genome Sequencing Center for Infectious Disease"/>
            <person name="Wu L."/>
            <person name="Ma J."/>
        </authorList>
    </citation>
    <scope>NUCLEOTIDE SEQUENCE [LARGE SCALE GENOMIC DNA]</scope>
    <source>
        <strain evidence="4">CECT 7698</strain>
    </source>
</reference>
<comment type="caution">
    <text evidence="3">The sequence shown here is derived from an EMBL/GenBank/DDBJ whole genome shotgun (WGS) entry which is preliminary data.</text>
</comment>
<accession>A0ABV7LMP3</accession>
<organism evidence="3 4">
    <name type="scientific">Litchfieldella rifensis</name>
    <dbReference type="NCBI Taxonomy" id="762643"/>
    <lineage>
        <taxon>Bacteria</taxon>
        <taxon>Pseudomonadati</taxon>
        <taxon>Pseudomonadota</taxon>
        <taxon>Gammaproteobacteria</taxon>
        <taxon>Oceanospirillales</taxon>
        <taxon>Halomonadaceae</taxon>
        <taxon>Litchfieldella</taxon>
    </lineage>
</organism>
<dbReference type="Pfam" id="PF07683">
    <property type="entry name" value="CobW_C"/>
    <property type="match status" value="1"/>
</dbReference>
<gene>
    <name evidence="3" type="ORF">ACFOEV_08930</name>
</gene>
<dbReference type="RefSeq" id="WP_386772993.1">
    <property type="nucleotide sequence ID" value="NZ_JBHRUG010000017.1"/>
</dbReference>
<evidence type="ECO:0000256" key="1">
    <source>
        <dbReference type="ARBA" id="ARBA00045658"/>
    </source>
</evidence>
<comment type="function">
    <text evidence="1">Zinc chaperone that directly transfers zinc cofactor to target proteins, thereby activating them. Zinc is transferred from the CXCC motif in the GTPase domain to the zinc binding site in target proteins in a process requiring GTP hydrolysis.</text>
</comment>
<dbReference type="SMART" id="SM00833">
    <property type="entry name" value="CobW_C"/>
    <property type="match status" value="1"/>
</dbReference>
<feature type="domain" description="CobW C-terminal" evidence="2">
    <location>
        <begin position="203"/>
        <end position="287"/>
    </location>
</feature>
<evidence type="ECO:0000259" key="2">
    <source>
        <dbReference type="SMART" id="SM00833"/>
    </source>
</evidence>
<dbReference type="Proteomes" id="UP001595579">
    <property type="component" value="Unassembled WGS sequence"/>
</dbReference>
<protein>
    <submittedName>
        <fullName evidence="3">CobW family GTP-binding protein</fullName>
    </submittedName>
</protein>
<dbReference type="InterPro" id="IPR051316">
    <property type="entry name" value="Zinc-reg_GTPase_activator"/>
</dbReference>
<dbReference type="InterPro" id="IPR011629">
    <property type="entry name" value="CobW-like_C"/>
</dbReference>
<dbReference type="PANTHER" id="PTHR13748">
    <property type="entry name" value="COBW-RELATED"/>
    <property type="match status" value="1"/>
</dbReference>
<name>A0ABV7LMP3_9GAMM</name>
<evidence type="ECO:0000313" key="4">
    <source>
        <dbReference type="Proteomes" id="UP001595579"/>
    </source>
</evidence>
<dbReference type="Gene3D" id="3.40.50.300">
    <property type="entry name" value="P-loop containing nucleotide triphosphate hydrolases"/>
    <property type="match status" value="1"/>
</dbReference>
<sequence length="289" mass="31237">MAQAIPTTLLCGFLGSGKTTRINSLIRSGALENALFLVNDFGRINIDAALIESREDNILRLDNGCACCGISGNLSAQLRDIKRWSRRPTHLVFEASGIARPRPLQQLFAAAQGYRLDESETLVDASAFERHHRDAAISDLVIAQIQEVSRLRINRVNWLTDEQREHLLQRIAAINPAASWVLEEAEGPPPTEPATVGGSSGALVTESLPLPHPIDVEALNALLAAAAPSLVRAKGLVRANDRSGTRYVVQFAGGRTTRVATSAGRTQALVVIGHQSHELRSLLAALREL</sequence>
<dbReference type="InterPro" id="IPR003495">
    <property type="entry name" value="CobW/HypB/UreG_nucleotide-bd"/>
</dbReference>
<keyword evidence="4" id="KW-1185">Reference proteome</keyword>
<dbReference type="Pfam" id="PF02492">
    <property type="entry name" value="cobW"/>
    <property type="match status" value="1"/>
</dbReference>
<proteinExistence type="predicted"/>
<dbReference type="InterPro" id="IPR027417">
    <property type="entry name" value="P-loop_NTPase"/>
</dbReference>
<evidence type="ECO:0000313" key="3">
    <source>
        <dbReference type="EMBL" id="MFC3283728.1"/>
    </source>
</evidence>
<dbReference type="PANTHER" id="PTHR13748:SF62">
    <property type="entry name" value="COBW DOMAIN-CONTAINING PROTEIN"/>
    <property type="match status" value="1"/>
</dbReference>
<dbReference type="EMBL" id="JBHRUG010000017">
    <property type="protein sequence ID" value="MFC3283728.1"/>
    <property type="molecule type" value="Genomic_DNA"/>
</dbReference>